<evidence type="ECO:0000256" key="1">
    <source>
        <dbReference type="ARBA" id="ARBA00022679"/>
    </source>
</evidence>
<evidence type="ECO:0000313" key="6">
    <source>
        <dbReference type="Proteomes" id="UP001500339"/>
    </source>
</evidence>
<reference evidence="5 6" key="1">
    <citation type="journal article" date="2019" name="Int. J. Syst. Evol. Microbiol.">
        <title>The Global Catalogue of Microorganisms (GCM) 10K type strain sequencing project: providing services to taxonomists for standard genome sequencing and annotation.</title>
        <authorList>
            <consortium name="The Broad Institute Genomics Platform"/>
            <consortium name="The Broad Institute Genome Sequencing Center for Infectious Disease"/>
            <person name="Wu L."/>
            <person name="Ma J."/>
        </authorList>
    </citation>
    <scope>NUCLEOTIDE SEQUENCE [LARGE SCALE GENOMIC DNA]</scope>
    <source>
        <strain evidence="5 6">JCM 1405</strain>
    </source>
</reference>
<organism evidence="5 6">
    <name type="scientific">Clostridium malenominatum</name>
    <dbReference type="NCBI Taxonomy" id="1539"/>
    <lineage>
        <taxon>Bacteria</taxon>
        <taxon>Bacillati</taxon>
        <taxon>Bacillota</taxon>
        <taxon>Clostridia</taxon>
        <taxon>Eubacteriales</taxon>
        <taxon>Clostridiaceae</taxon>
        <taxon>Clostridium</taxon>
    </lineage>
</organism>
<evidence type="ECO:0000313" key="5">
    <source>
        <dbReference type="EMBL" id="GAA0731186.1"/>
    </source>
</evidence>
<dbReference type="Gene3D" id="3.40.630.30">
    <property type="match status" value="2"/>
</dbReference>
<accession>A0ABN1J7H3</accession>
<dbReference type="EMBL" id="BAAACF010000014">
    <property type="protein sequence ID" value="GAA0731186.1"/>
    <property type="molecule type" value="Genomic_DNA"/>
</dbReference>
<comment type="caution">
    <text evidence="5">The sequence shown here is derived from an EMBL/GenBank/DDBJ whole genome shotgun (WGS) entry which is preliminary data.</text>
</comment>
<evidence type="ECO:0000256" key="3">
    <source>
        <dbReference type="ARBA" id="ARBA00038502"/>
    </source>
</evidence>
<sequence>MNYKNVTIQLVSGSNNEYLIKDEIGISLGRIYIVELSKDNSYCIFRVKFYKNEEESYEYLKSAINKMITTLFNNMDIEKINILVAEDIKVSSFVSLGFELEGVITSSIGKGNNRKDELIFGIDKYTFNNKVIRKTLLEGRKISLKILTPEDAEQILEYYINNKEHLEPYEPSREKDFYTLAFQRRTLVESYKQFLNGSAVNFGIYKKDRFIGKIRLSNIIEGAFRNCFVGYSIDKGEQGNGYMKDALKLIIEYAFNDLNLHRVEASTLTDNVKSQGVLRSCGFNEIGLNKDYLYINGRWRDHITFSKVKGGFNNLL</sequence>
<dbReference type="SUPFAM" id="SSF55729">
    <property type="entry name" value="Acyl-CoA N-acyltransferases (Nat)"/>
    <property type="match status" value="1"/>
</dbReference>
<gene>
    <name evidence="5" type="ORF">GCM10008905_33220</name>
</gene>
<dbReference type="Proteomes" id="UP001500339">
    <property type="component" value="Unassembled WGS sequence"/>
</dbReference>
<proteinExistence type="inferred from homology"/>
<comment type="similarity">
    <text evidence="3">Belongs to the acetyltransferase family. RimJ subfamily.</text>
</comment>
<dbReference type="Pfam" id="PF13302">
    <property type="entry name" value="Acetyltransf_3"/>
    <property type="match status" value="1"/>
</dbReference>
<dbReference type="PANTHER" id="PTHR43792:SF8">
    <property type="entry name" value="[RIBOSOMAL PROTEIN US5]-ALANINE N-ACETYLTRANSFERASE"/>
    <property type="match status" value="1"/>
</dbReference>
<protein>
    <submittedName>
        <fullName evidence="5">GNAT family protein</fullName>
    </submittedName>
</protein>
<keyword evidence="2" id="KW-0012">Acyltransferase</keyword>
<dbReference type="PROSITE" id="PS51186">
    <property type="entry name" value="GNAT"/>
    <property type="match status" value="1"/>
</dbReference>
<evidence type="ECO:0000256" key="2">
    <source>
        <dbReference type="ARBA" id="ARBA00023315"/>
    </source>
</evidence>
<feature type="domain" description="N-acetyltransferase" evidence="4">
    <location>
        <begin position="142"/>
        <end position="301"/>
    </location>
</feature>
<dbReference type="InterPro" id="IPR000182">
    <property type="entry name" value="GNAT_dom"/>
</dbReference>
<keyword evidence="6" id="KW-1185">Reference proteome</keyword>
<evidence type="ECO:0000259" key="4">
    <source>
        <dbReference type="PROSITE" id="PS51186"/>
    </source>
</evidence>
<keyword evidence="1" id="KW-0808">Transferase</keyword>
<dbReference type="PANTHER" id="PTHR43792">
    <property type="entry name" value="GNAT FAMILY, PUTATIVE (AFU_ORTHOLOGUE AFUA_3G00765)-RELATED-RELATED"/>
    <property type="match status" value="1"/>
</dbReference>
<dbReference type="InterPro" id="IPR016181">
    <property type="entry name" value="Acyl_CoA_acyltransferase"/>
</dbReference>
<name>A0ABN1J7H3_9CLOT</name>
<dbReference type="InterPro" id="IPR051531">
    <property type="entry name" value="N-acetyltransferase"/>
</dbReference>